<dbReference type="GO" id="GO:0005730">
    <property type="term" value="C:nucleolus"/>
    <property type="evidence" value="ECO:0007669"/>
    <property type="project" value="TreeGrafter"/>
</dbReference>
<dbReference type="GO" id="GO:0006364">
    <property type="term" value="P:rRNA processing"/>
    <property type="evidence" value="ECO:0007669"/>
    <property type="project" value="TreeGrafter"/>
</dbReference>
<dbReference type="AlphaFoldDB" id="A0A3N4KTK4"/>
<dbReference type="FunCoup" id="A0A3N4KTK4">
    <property type="interactions" value="838"/>
</dbReference>
<gene>
    <name evidence="3" type="ORF">P167DRAFT_522569</name>
</gene>
<proteinExistence type="inferred from homology"/>
<feature type="compositionally biased region" description="Basic residues" evidence="2">
    <location>
        <begin position="32"/>
        <end position="41"/>
    </location>
</feature>
<evidence type="ECO:0000313" key="4">
    <source>
        <dbReference type="Proteomes" id="UP000277580"/>
    </source>
</evidence>
<dbReference type="OrthoDB" id="2192561at2759"/>
<dbReference type="GO" id="GO:0030688">
    <property type="term" value="C:preribosome, small subunit precursor"/>
    <property type="evidence" value="ECO:0007669"/>
    <property type="project" value="TreeGrafter"/>
</dbReference>
<protein>
    <submittedName>
        <fullName evidence="3">Bystin-domain-containing protein</fullName>
    </submittedName>
</protein>
<keyword evidence="4" id="KW-1185">Reference proteome</keyword>
<dbReference type="InterPro" id="IPR007955">
    <property type="entry name" value="Bystin"/>
</dbReference>
<sequence length="437" mass="49436">MPKESTSGPRPHRRHNPLHEELLEDAPGNLRKVSRAKRKERQSKPEEYVDSSMSKKILQIAREQQDELQDEAAVSAAMNGNFMGAAAQMRFDQDAEEDSEGEYEDADFGEEEIVEEVEIDEADIEMFNRFMPSNGEEPTQRISLADKILEKIAEHEARLAGTLVEQEPVPSLPEKVIEVYTKVGLLLSRYKSGKLPKAFKIIPSLKNWEEILYLTRPDTWSANACLEATRLFAATKSSQCQKFLNTILLDRVRDDIAENKKLNVHLYNAIKKSLYKPAAFFKGFLFPLAQSGTCTLKEAQIIGSVLTRISVPVLHSAAALLRLCEMEYTGPTSVFIKVLIDKKYALPYKVVDALVFHFMRFKSAEGALPLLWHQSFLSFAQRYRNDVTEDQRDVLLDVLLVKGHPGIAPEIRRELLEGRGRGEEEGAKVADDDVMLD</sequence>
<feature type="region of interest" description="Disordered" evidence="2">
    <location>
        <begin position="1"/>
        <end position="55"/>
    </location>
</feature>
<dbReference type="PANTHER" id="PTHR12821">
    <property type="entry name" value="BYSTIN"/>
    <property type="match status" value="1"/>
</dbReference>
<dbReference type="GO" id="GO:0005737">
    <property type="term" value="C:cytoplasm"/>
    <property type="evidence" value="ECO:0007669"/>
    <property type="project" value="TreeGrafter"/>
</dbReference>
<dbReference type="GO" id="GO:0030515">
    <property type="term" value="F:snoRNA binding"/>
    <property type="evidence" value="ECO:0007669"/>
    <property type="project" value="TreeGrafter"/>
</dbReference>
<evidence type="ECO:0000256" key="2">
    <source>
        <dbReference type="SAM" id="MobiDB-lite"/>
    </source>
</evidence>
<dbReference type="STRING" id="1392247.A0A3N4KTK4"/>
<dbReference type="EMBL" id="ML119126">
    <property type="protein sequence ID" value="RPB12818.1"/>
    <property type="molecule type" value="Genomic_DNA"/>
</dbReference>
<dbReference type="InParanoid" id="A0A3N4KTK4"/>
<evidence type="ECO:0000256" key="1">
    <source>
        <dbReference type="ARBA" id="ARBA00007114"/>
    </source>
</evidence>
<reference evidence="3 4" key="1">
    <citation type="journal article" date="2018" name="Nat. Ecol. Evol.">
        <title>Pezizomycetes genomes reveal the molecular basis of ectomycorrhizal truffle lifestyle.</title>
        <authorList>
            <person name="Murat C."/>
            <person name="Payen T."/>
            <person name="Noel B."/>
            <person name="Kuo A."/>
            <person name="Morin E."/>
            <person name="Chen J."/>
            <person name="Kohler A."/>
            <person name="Krizsan K."/>
            <person name="Balestrini R."/>
            <person name="Da Silva C."/>
            <person name="Montanini B."/>
            <person name="Hainaut M."/>
            <person name="Levati E."/>
            <person name="Barry K.W."/>
            <person name="Belfiori B."/>
            <person name="Cichocki N."/>
            <person name="Clum A."/>
            <person name="Dockter R.B."/>
            <person name="Fauchery L."/>
            <person name="Guy J."/>
            <person name="Iotti M."/>
            <person name="Le Tacon F."/>
            <person name="Lindquist E.A."/>
            <person name="Lipzen A."/>
            <person name="Malagnac F."/>
            <person name="Mello A."/>
            <person name="Molinier V."/>
            <person name="Miyauchi S."/>
            <person name="Poulain J."/>
            <person name="Riccioni C."/>
            <person name="Rubini A."/>
            <person name="Sitrit Y."/>
            <person name="Splivallo R."/>
            <person name="Traeger S."/>
            <person name="Wang M."/>
            <person name="Zifcakova L."/>
            <person name="Wipf D."/>
            <person name="Zambonelli A."/>
            <person name="Paolocci F."/>
            <person name="Nowrousian M."/>
            <person name="Ottonello S."/>
            <person name="Baldrian P."/>
            <person name="Spatafora J.W."/>
            <person name="Henrissat B."/>
            <person name="Nagy L.G."/>
            <person name="Aury J.M."/>
            <person name="Wincker P."/>
            <person name="Grigoriev I.V."/>
            <person name="Bonfante P."/>
            <person name="Martin F.M."/>
        </authorList>
    </citation>
    <scope>NUCLEOTIDE SEQUENCE [LARGE SCALE GENOMIC DNA]</scope>
    <source>
        <strain evidence="3 4">CCBAS932</strain>
    </source>
</reference>
<name>A0A3N4KTK4_9PEZI</name>
<organism evidence="3 4">
    <name type="scientific">Morchella conica CCBAS932</name>
    <dbReference type="NCBI Taxonomy" id="1392247"/>
    <lineage>
        <taxon>Eukaryota</taxon>
        <taxon>Fungi</taxon>
        <taxon>Dikarya</taxon>
        <taxon>Ascomycota</taxon>
        <taxon>Pezizomycotina</taxon>
        <taxon>Pezizomycetes</taxon>
        <taxon>Pezizales</taxon>
        <taxon>Morchellaceae</taxon>
        <taxon>Morchella</taxon>
    </lineage>
</organism>
<comment type="similarity">
    <text evidence="1">Belongs to the bystin family.</text>
</comment>
<dbReference type="Pfam" id="PF05291">
    <property type="entry name" value="Bystin"/>
    <property type="match status" value="1"/>
</dbReference>
<evidence type="ECO:0000313" key="3">
    <source>
        <dbReference type="EMBL" id="RPB12818.1"/>
    </source>
</evidence>
<dbReference type="PANTHER" id="PTHR12821:SF0">
    <property type="entry name" value="BYSTIN"/>
    <property type="match status" value="1"/>
</dbReference>
<dbReference type="Proteomes" id="UP000277580">
    <property type="component" value="Unassembled WGS sequence"/>
</dbReference>
<accession>A0A3N4KTK4</accession>